<evidence type="ECO:0000256" key="6">
    <source>
        <dbReference type="PIRSR" id="PIRSR000915-1"/>
    </source>
</evidence>
<keyword evidence="8" id="KW-0460">Magnesium</keyword>
<evidence type="ECO:0000256" key="1">
    <source>
        <dbReference type="ARBA" id="ARBA00022801"/>
    </source>
</evidence>
<accession>R4XDL9</accession>
<dbReference type="InterPro" id="IPR036412">
    <property type="entry name" value="HAD-like_sf"/>
</dbReference>
<evidence type="ECO:0000313" key="9">
    <source>
        <dbReference type="EMBL" id="CCG83701.1"/>
    </source>
</evidence>
<protein>
    <recommendedName>
        <fullName evidence="4 5">4-nitrophenylphosphatase</fullName>
        <shortName evidence="5">PNPPase</shortName>
        <ecNumber evidence="3 5">3.1.3.41</ecNumber>
    </recommendedName>
</protein>
<feature type="binding site" evidence="8">
    <location>
        <position position="245"/>
    </location>
    <ligand>
        <name>Mg(2+)</name>
        <dbReference type="ChEBI" id="CHEBI:18420"/>
    </ligand>
</feature>
<dbReference type="GO" id="GO:0004035">
    <property type="term" value="F:alkaline phosphatase activity"/>
    <property type="evidence" value="ECO:0007669"/>
    <property type="project" value="UniProtKB-ARBA"/>
</dbReference>
<dbReference type="SUPFAM" id="SSF56784">
    <property type="entry name" value="HAD-like"/>
    <property type="match status" value="1"/>
</dbReference>
<name>R4XDL9_TAPDE</name>
<evidence type="ECO:0000256" key="8">
    <source>
        <dbReference type="PIRSR" id="PIRSR000915-3"/>
    </source>
</evidence>
<evidence type="ECO:0000256" key="5">
    <source>
        <dbReference type="PIRNR" id="PIRNR000915"/>
    </source>
</evidence>
<feature type="binding site" evidence="7">
    <location>
        <position position="220"/>
    </location>
    <ligand>
        <name>substrate</name>
    </ligand>
</feature>
<keyword evidence="10" id="KW-1185">Reference proteome</keyword>
<dbReference type="EC" id="3.1.3.41" evidence="3 5"/>
<comment type="catalytic activity">
    <reaction evidence="2 5">
        <text>4-nitrophenyl phosphate + H2O = 4-nitrophenol + phosphate + H(+)</text>
        <dbReference type="Rhea" id="RHEA:21664"/>
        <dbReference type="ChEBI" id="CHEBI:15377"/>
        <dbReference type="ChEBI" id="CHEBI:15378"/>
        <dbReference type="ChEBI" id="CHEBI:43474"/>
        <dbReference type="ChEBI" id="CHEBI:57917"/>
        <dbReference type="ChEBI" id="CHEBI:61146"/>
        <dbReference type="EC" id="3.1.3.41"/>
    </reaction>
</comment>
<dbReference type="InterPro" id="IPR006349">
    <property type="entry name" value="PGP_euk"/>
</dbReference>
<gene>
    <name evidence="9" type="ORF">TAPDE_003905</name>
</gene>
<dbReference type="Pfam" id="PF13344">
    <property type="entry name" value="Hydrolase_6"/>
    <property type="match status" value="1"/>
</dbReference>
<sequence>MSIKLESHDQIDKFLAEFDVFLFDCDGVLWSGTKLLPKVCETLDMLRTMKKKVIFVTNNSTKSRTTYQKKLSSMGIHAEIDEIFGSAYASAVYIKRVLNFPQDKKVYVIGESGIEEELASEGVQYCGGTDAGERRDMTPEDYDLMRPDPQVGAVLCGLDTHINYLKLSRAFQYLKDPDCLFLMTNVDSTYPTSGSLFPGAGSCSAPLKFATGREGKALGKPNPEMLDAIEAKFKFDKKKAVFIGDRLNTDIQFAHNSGMGGSLMVLTGVSTEAEIKAENAPVVPKYYIDKLGDLCYK</sequence>
<dbReference type="STRING" id="1097556.R4XDL9"/>
<dbReference type="PANTHER" id="PTHR19288">
    <property type="entry name" value="4-NITROPHENYLPHOSPHATASE-RELATED"/>
    <property type="match status" value="1"/>
</dbReference>
<dbReference type="PANTHER" id="PTHR19288:SF46">
    <property type="entry name" value="HALOACID DEHALOGENASE-LIKE HYDROLASE DOMAIN-CONTAINING PROTEIN 2"/>
    <property type="match status" value="1"/>
</dbReference>
<dbReference type="VEuPathDB" id="FungiDB:TAPDE_003905"/>
<dbReference type="NCBIfam" id="TIGR01460">
    <property type="entry name" value="HAD-SF-IIA"/>
    <property type="match status" value="1"/>
</dbReference>
<feature type="active site" description="Proton donor" evidence="6">
    <location>
        <position position="26"/>
    </location>
</feature>
<dbReference type="InterPro" id="IPR006357">
    <property type="entry name" value="HAD-SF_hydro_IIA"/>
</dbReference>
<feature type="binding site" evidence="8">
    <location>
        <position position="26"/>
    </location>
    <ligand>
        <name>Mg(2+)</name>
        <dbReference type="ChEBI" id="CHEBI:18420"/>
    </ligand>
</feature>
<dbReference type="GO" id="GO:0046872">
    <property type="term" value="F:metal ion binding"/>
    <property type="evidence" value="ECO:0007669"/>
    <property type="project" value="UniProtKB-KW"/>
</dbReference>
<dbReference type="eggNOG" id="KOG2882">
    <property type="taxonomic scope" value="Eukaryota"/>
</dbReference>
<feature type="binding site" evidence="8">
    <location>
        <position position="24"/>
    </location>
    <ligand>
        <name>Mg(2+)</name>
        <dbReference type="ChEBI" id="CHEBI:18420"/>
    </ligand>
</feature>
<dbReference type="InterPro" id="IPR023214">
    <property type="entry name" value="HAD_sf"/>
</dbReference>
<dbReference type="Pfam" id="PF13242">
    <property type="entry name" value="Hydrolase_like"/>
    <property type="match status" value="1"/>
</dbReference>
<dbReference type="PIRSF" id="PIRSF000915">
    <property type="entry name" value="PGP-type_phosphatase"/>
    <property type="match status" value="1"/>
</dbReference>
<dbReference type="AlphaFoldDB" id="R4XDL9"/>
<comment type="caution">
    <text evidence="9">The sequence shown here is derived from an EMBL/GenBank/DDBJ whole genome shotgun (WGS) entry which is preliminary data.</text>
</comment>
<keyword evidence="1 5" id="KW-0378">Hydrolase</keyword>
<organism evidence="9 10">
    <name type="scientific">Taphrina deformans (strain PYCC 5710 / ATCC 11124 / CBS 356.35 / IMI 108563 / JCM 9778 / NBRC 8474)</name>
    <name type="common">Peach leaf curl fungus</name>
    <name type="synonym">Lalaria deformans</name>
    <dbReference type="NCBI Taxonomy" id="1097556"/>
    <lineage>
        <taxon>Eukaryota</taxon>
        <taxon>Fungi</taxon>
        <taxon>Dikarya</taxon>
        <taxon>Ascomycota</taxon>
        <taxon>Taphrinomycotina</taxon>
        <taxon>Taphrinomycetes</taxon>
        <taxon>Taphrinales</taxon>
        <taxon>Taphrinaceae</taxon>
        <taxon>Taphrina</taxon>
    </lineage>
</organism>
<evidence type="ECO:0000256" key="2">
    <source>
        <dbReference type="ARBA" id="ARBA00050247"/>
    </source>
</evidence>
<dbReference type="OrthoDB" id="413953at2759"/>
<proteinExistence type="predicted"/>
<reference evidence="9 10" key="1">
    <citation type="journal article" date="2013" name="MBio">
        <title>Genome sequencing of the plant pathogen Taphrina deformans, the causal agent of peach leaf curl.</title>
        <authorList>
            <person name="Cisse O.H."/>
            <person name="Almeida J.M.G.C.F."/>
            <person name="Fonseca A."/>
            <person name="Kumar A.A."/>
            <person name="Salojaervi J."/>
            <person name="Overmyer K."/>
            <person name="Hauser P.M."/>
            <person name="Pagni M."/>
        </authorList>
    </citation>
    <scope>NUCLEOTIDE SEQUENCE [LARGE SCALE GENOMIC DNA]</scope>
    <source>
        <strain evidence="10">PYCC 5710 / ATCC 11124 / CBS 356.35 / IMI 108563 / JCM 9778 / NBRC 8474</strain>
    </source>
</reference>
<dbReference type="GO" id="GO:0008967">
    <property type="term" value="F:phosphoglycolate phosphatase activity"/>
    <property type="evidence" value="ECO:0007669"/>
    <property type="project" value="TreeGrafter"/>
</dbReference>
<evidence type="ECO:0000256" key="3">
    <source>
        <dbReference type="ARBA" id="ARBA00066659"/>
    </source>
</evidence>
<dbReference type="Gene3D" id="3.40.50.1000">
    <property type="entry name" value="HAD superfamily/HAD-like"/>
    <property type="match status" value="2"/>
</dbReference>
<dbReference type="Proteomes" id="UP000013776">
    <property type="component" value="Unassembled WGS sequence"/>
</dbReference>
<evidence type="ECO:0000256" key="4">
    <source>
        <dbReference type="ARBA" id="ARBA00069197"/>
    </source>
</evidence>
<evidence type="ECO:0000256" key="7">
    <source>
        <dbReference type="PIRSR" id="PIRSR000915-2"/>
    </source>
</evidence>
<keyword evidence="8" id="KW-0479">Metal-binding</keyword>
<dbReference type="GO" id="GO:0005737">
    <property type="term" value="C:cytoplasm"/>
    <property type="evidence" value="ECO:0007669"/>
    <property type="project" value="TreeGrafter"/>
</dbReference>
<comment type="cofactor">
    <cofactor evidence="8">
        <name>Mg(2+)</name>
        <dbReference type="ChEBI" id="CHEBI:18420"/>
    </cofactor>
    <text evidence="8">Divalent metal ions. Mg(2+) is the most effective.</text>
</comment>
<feature type="active site" description="Nucleophile" evidence="6">
    <location>
        <position position="24"/>
    </location>
</feature>
<evidence type="ECO:0000313" key="10">
    <source>
        <dbReference type="Proteomes" id="UP000013776"/>
    </source>
</evidence>
<dbReference type="EMBL" id="CAHR02000171">
    <property type="protein sequence ID" value="CCG83701.1"/>
    <property type="molecule type" value="Genomic_DNA"/>
</dbReference>
<dbReference type="NCBIfam" id="TIGR01452">
    <property type="entry name" value="PGP_euk"/>
    <property type="match status" value="1"/>
</dbReference>
<dbReference type="FunFam" id="3.40.50.1000:FF:000039">
    <property type="entry name" value="Phosphoglycolate phosphatase"/>
    <property type="match status" value="1"/>
</dbReference>